<proteinExistence type="predicted"/>
<protein>
    <submittedName>
        <fullName evidence="1">Uncharacterized protein</fullName>
    </submittedName>
</protein>
<sequence>MDGQVPAANACRLFYQCHVGKTATIKFSGSSESGNACANDAYFMGGISCLCYAVFLLN</sequence>
<gene>
    <name evidence="1" type="ORF">PS943_05895</name>
</gene>
<dbReference type="Proteomes" id="UP000325645">
    <property type="component" value="Unassembled WGS sequence"/>
</dbReference>
<accession>A0A5E7WTM3</accession>
<dbReference type="AlphaFoldDB" id="A0A5E7WTM3"/>
<dbReference type="EMBL" id="CABVJH010000019">
    <property type="protein sequence ID" value="VVQ38452.1"/>
    <property type="molecule type" value="Genomic_DNA"/>
</dbReference>
<reference evidence="1 2" key="1">
    <citation type="submission" date="2019-09" db="EMBL/GenBank/DDBJ databases">
        <authorList>
            <person name="Chandra G."/>
            <person name="Truman W A."/>
        </authorList>
    </citation>
    <scope>NUCLEOTIDE SEQUENCE [LARGE SCALE GENOMIC DNA]</scope>
    <source>
        <strain evidence="1">PS943</strain>
    </source>
</reference>
<evidence type="ECO:0000313" key="2">
    <source>
        <dbReference type="Proteomes" id="UP000325645"/>
    </source>
</evidence>
<organism evidence="1 2">
    <name type="scientific">Pseudomonas fluorescens</name>
    <dbReference type="NCBI Taxonomy" id="294"/>
    <lineage>
        <taxon>Bacteria</taxon>
        <taxon>Pseudomonadati</taxon>
        <taxon>Pseudomonadota</taxon>
        <taxon>Gammaproteobacteria</taxon>
        <taxon>Pseudomonadales</taxon>
        <taxon>Pseudomonadaceae</taxon>
        <taxon>Pseudomonas</taxon>
    </lineage>
</organism>
<name>A0A5E7WTM3_PSEFL</name>
<evidence type="ECO:0000313" key="1">
    <source>
        <dbReference type="EMBL" id="VVQ38452.1"/>
    </source>
</evidence>